<dbReference type="Pfam" id="PF14559">
    <property type="entry name" value="TPR_19"/>
    <property type="match status" value="1"/>
</dbReference>
<name>A0A1G6XE02_9GAMM</name>
<evidence type="ECO:0000313" key="2">
    <source>
        <dbReference type="EMBL" id="SDD76282.1"/>
    </source>
</evidence>
<dbReference type="SUPFAM" id="SSF52540">
    <property type="entry name" value="P-loop containing nucleoside triphosphate hydrolases"/>
    <property type="match status" value="1"/>
</dbReference>
<keyword evidence="1" id="KW-0802">TPR repeat</keyword>
<sequence>MLQPIQDALRRNDLDTAIRLAREALASLPSSPDLLHLLALALLQKGQVEEGEDALTQAVALAPHRGHFLLTRAELAFARGEQDAAYADLRHAVEQDPNLLAGYVGLARLEVARGQLDLAESRIKYGRRIEAEHPALLRAEGELEMARGNLDAALSAFDRAVKQQPNNPELHLALGMVFQRRGLPAVAAQALRNTLRLAPHMRVAQRLLVTVLLDANEPQAAQEQLLQILQREPGDAGGWGLLSRIAMGLGNVAGCEQAMLQSLALEPEQPALLSALLNLWERANARDRARAGLDALLKQHSQSVSLWNARFSLDVALPEGEAVLQRWREAQPGSLDVEEAAAQRAHLLGQREEAEAIARALLEKDPQRVGAELLLVRAERERDPEAALARLAALAQRPLNVGLRRGIASLRGMLLDQLDRPEEALDVWLEVHRMPPGELPLGLPLPAHLPAGPQLAADAPRGADARLLWPLPGTPVGAVLNSLGGLALCLVDRFNSSDRADGLGPLRPQAGNHGEQGAEGVWRSQLAARGLQPAQVIDVLPHVDAEIVSALPDAKLLALIGDPRDVLLAWIAFGSLQGYAIQQPELLASWLAEGCACLQQRLQAAPGLTRLLRVEDLAADPQTSLRAAAEFLGLEGNPGDYIKARGEPGNVLELAPGRWRRYREGELAEAFARLAPAAEALGYAP</sequence>
<dbReference type="EMBL" id="FNAG01000006">
    <property type="protein sequence ID" value="SDD76282.1"/>
    <property type="molecule type" value="Genomic_DNA"/>
</dbReference>
<dbReference type="AlphaFoldDB" id="A0A1G6XE02"/>
<dbReference type="InterPro" id="IPR011990">
    <property type="entry name" value="TPR-like_helical_dom_sf"/>
</dbReference>
<evidence type="ECO:0000313" key="3">
    <source>
        <dbReference type="Proteomes" id="UP000199603"/>
    </source>
</evidence>
<dbReference type="STRING" id="265719.SAMN04488509_106182"/>
<dbReference type="Gene3D" id="1.25.40.10">
    <property type="entry name" value="Tetratricopeptide repeat domain"/>
    <property type="match status" value="2"/>
</dbReference>
<dbReference type="SUPFAM" id="SSF48452">
    <property type="entry name" value="TPR-like"/>
    <property type="match status" value="1"/>
</dbReference>
<dbReference type="PROSITE" id="PS50005">
    <property type="entry name" value="TPR"/>
    <property type="match status" value="1"/>
</dbReference>
<dbReference type="Pfam" id="PF13432">
    <property type="entry name" value="TPR_16"/>
    <property type="match status" value="2"/>
</dbReference>
<gene>
    <name evidence="2" type="ORF">SAMN04488509_106182</name>
</gene>
<dbReference type="Gene3D" id="3.40.50.300">
    <property type="entry name" value="P-loop containing nucleotide triphosphate hydrolases"/>
    <property type="match status" value="1"/>
</dbReference>
<dbReference type="Proteomes" id="UP000199603">
    <property type="component" value="Unassembled WGS sequence"/>
</dbReference>
<proteinExistence type="predicted"/>
<evidence type="ECO:0000256" key="1">
    <source>
        <dbReference type="PROSITE-ProRule" id="PRU00339"/>
    </source>
</evidence>
<dbReference type="SMART" id="SM00028">
    <property type="entry name" value="TPR"/>
    <property type="match status" value="6"/>
</dbReference>
<dbReference type="OrthoDB" id="5965059at2"/>
<keyword evidence="3" id="KW-1185">Reference proteome</keyword>
<dbReference type="InterPro" id="IPR027417">
    <property type="entry name" value="P-loop_NTPase"/>
</dbReference>
<organism evidence="2 3">
    <name type="scientific">Aquimonas voraii</name>
    <dbReference type="NCBI Taxonomy" id="265719"/>
    <lineage>
        <taxon>Bacteria</taxon>
        <taxon>Pseudomonadati</taxon>
        <taxon>Pseudomonadota</taxon>
        <taxon>Gammaproteobacteria</taxon>
        <taxon>Lysobacterales</taxon>
        <taxon>Lysobacteraceae</taxon>
        <taxon>Aquimonas</taxon>
    </lineage>
</organism>
<dbReference type="PANTHER" id="PTHR12558">
    <property type="entry name" value="CELL DIVISION CYCLE 16,23,27"/>
    <property type="match status" value="1"/>
</dbReference>
<feature type="repeat" description="TPR" evidence="1">
    <location>
        <begin position="134"/>
        <end position="167"/>
    </location>
</feature>
<reference evidence="2 3" key="1">
    <citation type="submission" date="2016-10" db="EMBL/GenBank/DDBJ databases">
        <authorList>
            <person name="de Groot N.N."/>
        </authorList>
    </citation>
    <scope>NUCLEOTIDE SEQUENCE [LARGE SCALE GENOMIC DNA]</scope>
    <source>
        <strain evidence="2 3">DSM 16957</strain>
    </source>
</reference>
<dbReference type="RefSeq" id="WP_091242941.1">
    <property type="nucleotide sequence ID" value="NZ_FNAG01000006.1"/>
</dbReference>
<accession>A0A1G6XE02</accession>
<dbReference type="InterPro" id="IPR019734">
    <property type="entry name" value="TPR_rpt"/>
</dbReference>
<protein>
    <submittedName>
        <fullName evidence="2">Tetratricopeptide repeat-containing protein</fullName>
    </submittedName>
</protein>
<dbReference type="PANTHER" id="PTHR12558:SF13">
    <property type="entry name" value="CELL DIVISION CYCLE PROTEIN 27 HOMOLOG"/>
    <property type="match status" value="1"/>
</dbReference>